<proteinExistence type="inferred from homology"/>
<protein>
    <recommendedName>
        <fullName evidence="5">Plastid lipid-associated protein/fibrillin conserved domain-containing protein</fullName>
    </recommendedName>
</protein>
<evidence type="ECO:0000256" key="4">
    <source>
        <dbReference type="ARBA" id="ARBA00022946"/>
    </source>
</evidence>
<dbReference type="PANTHER" id="PTHR31906">
    <property type="entry name" value="PLASTID-LIPID-ASSOCIATED PROTEIN 4, CHLOROPLASTIC-RELATED"/>
    <property type="match status" value="1"/>
</dbReference>
<evidence type="ECO:0000256" key="1">
    <source>
        <dbReference type="ARBA" id="ARBA00004474"/>
    </source>
</evidence>
<sequence length="320" mass="34963">MAYVSRLSQFTLSAVTPKIQFTPRASVFAPNSVKIGAKRVEKTRIWTGELVRERPSFRVRAGSEEELGPEKEEGPAVAVAEVEEAKTVEPSEIDRLKKALVTSFYGTNRGLSATSETRAEIIELITQLEAKNPTPAPTEALTLLNGKWILAYTSFAGLFPLLSRGTPPLVTVEEISQIIDSENFTVQNIVQFAGPLATTSISTSAKFEVRSPKRVQIKFEEGIIGTPQLTDSIVIPENVEFLGQKIDLTPFKGLINSVQDTASSVVKTISRQPPLKFSFSNSNAESWLLTTYLDEELRISRGDGGSVFVLIKEGSSLLTA</sequence>
<evidence type="ECO:0000313" key="6">
    <source>
        <dbReference type="EMBL" id="KAK4588497.1"/>
    </source>
</evidence>
<dbReference type="Proteomes" id="UP001324115">
    <property type="component" value="Unassembled WGS sequence"/>
</dbReference>
<dbReference type="Pfam" id="PF04755">
    <property type="entry name" value="PAP_fibrillin"/>
    <property type="match status" value="1"/>
</dbReference>
<comment type="similarity">
    <text evidence="2">Belongs to the PAP/fibrillin family.</text>
</comment>
<evidence type="ECO:0000256" key="2">
    <source>
        <dbReference type="ARBA" id="ARBA00005845"/>
    </source>
</evidence>
<feature type="domain" description="Plastid lipid-associated protein/fibrillin conserved" evidence="5">
    <location>
        <begin position="95"/>
        <end position="310"/>
    </location>
</feature>
<keyword evidence="7" id="KW-1185">Reference proteome</keyword>
<organism evidence="6 7">
    <name type="scientific">Quercus rubra</name>
    <name type="common">Northern red oak</name>
    <name type="synonym">Quercus borealis</name>
    <dbReference type="NCBI Taxonomy" id="3512"/>
    <lineage>
        <taxon>Eukaryota</taxon>
        <taxon>Viridiplantae</taxon>
        <taxon>Streptophyta</taxon>
        <taxon>Embryophyta</taxon>
        <taxon>Tracheophyta</taxon>
        <taxon>Spermatophyta</taxon>
        <taxon>Magnoliopsida</taxon>
        <taxon>eudicotyledons</taxon>
        <taxon>Gunneridae</taxon>
        <taxon>Pentapetalae</taxon>
        <taxon>rosids</taxon>
        <taxon>fabids</taxon>
        <taxon>Fagales</taxon>
        <taxon>Fagaceae</taxon>
        <taxon>Quercus</taxon>
    </lineage>
</organism>
<evidence type="ECO:0000256" key="3">
    <source>
        <dbReference type="ARBA" id="ARBA00022640"/>
    </source>
</evidence>
<evidence type="ECO:0000313" key="7">
    <source>
        <dbReference type="Proteomes" id="UP001324115"/>
    </source>
</evidence>
<reference evidence="6 7" key="1">
    <citation type="journal article" date="2023" name="G3 (Bethesda)">
        <title>A haplotype-resolved chromosome-scale genome for Quercus rubra L. provides insights into the genetics of adaptive traits for red oak species.</title>
        <authorList>
            <person name="Kapoor B."/>
            <person name="Jenkins J."/>
            <person name="Schmutz J."/>
            <person name="Zhebentyayeva T."/>
            <person name="Kuelheim C."/>
            <person name="Coggeshall M."/>
            <person name="Heim C."/>
            <person name="Lasky J.R."/>
            <person name="Leites L."/>
            <person name="Islam-Faridi N."/>
            <person name="Romero-Severson J."/>
            <person name="DeLeo V.L."/>
            <person name="Lucas S.M."/>
            <person name="Lazic D."/>
            <person name="Gailing O."/>
            <person name="Carlson J."/>
            <person name="Staton M."/>
        </authorList>
    </citation>
    <scope>NUCLEOTIDE SEQUENCE [LARGE SCALE GENOMIC DNA]</scope>
    <source>
        <strain evidence="6">Pseudo-F2</strain>
    </source>
</reference>
<gene>
    <name evidence="6" type="ORF">RGQ29_019482</name>
</gene>
<keyword evidence="4" id="KW-0809">Transit peptide</keyword>
<dbReference type="EMBL" id="JAXUIC010000005">
    <property type="protein sequence ID" value="KAK4588497.1"/>
    <property type="molecule type" value="Genomic_DNA"/>
</dbReference>
<dbReference type="GO" id="GO:0009536">
    <property type="term" value="C:plastid"/>
    <property type="evidence" value="ECO:0007669"/>
    <property type="project" value="UniProtKB-SubCell"/>
</dbReference>
<accession>A0AAN7FA49</accession>
<dbReference type="AlphaFoldDB" id="A0AAN7FA49"/>
<comment type="caution">
    <text evidence="6">The sequence shown here is derived from an EMBL/GenBank/DDBJ whole genome shotgun (WGS) entry which is preliminary data.</text>
</comment>
<dbReference type="InterPro" id="IPR039633">
    <property type="entry name" value="PAP"/>
</dbReference>
<comment type="subcellular location">
    <subcellularLocation>
        <location evidence="1">Plastid</location>
    </subcellularLocation>
</comment>
<dbReference type="InterPro" id="IPR006843">
    <property type="entry name" value="PAP/fibrillin_dom"/>
</dbReference>
<evidence type="ECO:0000259" key="5">
    <source>
        <dbReference type="Pfam" id="PF04755"/>
    </source>
</evidence>
<keyword evidence="3" id="KW-0934">Plastid</keyword>
<name>A0AAN7FA49_QUERU</name>